<proteinExistence type="predicted"/>
<dbReference type="WBParaSite" id="ACRNAN_Path_898.g3454.t1">
    <property type="protein sequence ID" value="ACRNAN_Path_898.g3454.t1"/>
    <property type="gene ID" value="ACRNAN_Path_898.g3454"/>
</dbReference>
<accession>A0A914CCZ0</accession>
<evidence type="ECO:0000256" key="1">
    <source>
        <dbReference type="SAM" id="MobiDB-lite"/>
    </source>
</evidence>
<organism evidence="2 3">
    <name type="scientific">Acrobeloides nanus</name>
    <dbReference type="NCBI Taxonomy" id="290746"/>
    <lineage>
        <taxon>Eukaryota</taxon>
        <taxon>Metazoa</taxon>
        <taxon>Ecdysozoa</taxon>
        <taxon>Nematoda</taxon>
        <taxon>Chromadorea</taxon>
        <taxon>Rhabditida</taxon>
        <taxon>Tylenchina</taxon>
        <taxon>Cephalobomorpha</taxon>
        <taxon>Cephaloboidea</taxon>
        <taxon>Cephalobidae</taxon>
        <taxon>Acrobeloides</taxon>
    </lineage>
</organism>
<feature type="compositionally biased region" description="Polar residues" evidence="1">
    <location>
        <begin position="72"/>
        <end position="82"/>
    </location>
</feature>
<dbReference type="Proteomes" id="UP000887540">
    <property type="component" value="Unplaced"/>
</dbReference>
<dbReference type="AlphaFoldDB" id="A0A914CCZ0"/>
<evidence type="ECO:0000313" key="3">
    <source>
        <dbReference type="WBParaSite" id="ACRNAN_Path_898.g3454.t1"/>
    </source>
</evidence>
<protein>
    <submittedName>
        <fullName evidence="3">Uncharacterized protein</fullName>
    </submittedName>
</protein>
<keyword evidence="2" id="KW-1185">Reference proteome</keyword>
<name>A0A914CCZ0_9BILA</name>
<feature type="region of interest" description="Disordered" evidence="1">
    <location>
        <begin position="44"/>
        <end position="88"/>
    </location>
</feature>
<evidence type="ECO:0000313" key="2">
    <source>
        <dbReference type="Proteomes" id="UP000887540"/>
    </source>
</evidence>
<sequence>MDILTRLNALMKEAFEEHEACLKAMNEAPKYESTEFEPLNDLLNEWKDNDDEPSDNDFFPNTNMESARVDADTSNQVPTEPTINRREDKRAGQIFFI</sequence>
<reference evidence="3" key="1">
    <citation type="submission" date="2022-11" db="UniProtKB">
        <authorList>
            <consortium name="WormBaseParasite"/>
        </authorList>
    </citation>
    <scope>IDENTIFICATION</scope>
</reference>